<feature type="repeat" description="TPR" evidence="2">
    <location>
        <begin position="1036"/>
        <end position="1069"/>
    </location>
</feature>
<evidence type="ECO:0000256" key="1">
    <source>
        <dbReference type="ARBA" id="ARBA00023098"/>
    </source>
</evidence>
<dbReference type="eggNOG" id="KOG4231">
    <property type="taxonomic scope" value="Eukaryota"/>
</dbReference>
<evidence type="ECO:0000259" key="4">
    <source>
        <dbReference type="PROSITE" id="PS51635"/>
    </source>
</evidence>
<feature type="repeat" description="TPR" evidence="2">
    <location>
        <begin position="826"/>
        <end position="859"/>
    </location>
</feature>
<dbReference type="Proteomes" id="UP000001056">
    <property type="component" value="Unassembled WGS sequence"/>
</dbReference>
<feature type="repeat" description="TPR" evidence="2">
    <location>
        <begin position="1162"/>
        <end position="1195"/>
    </location>
</feature>
<evidence type="ECO:0000313" key="6">
    <source>
        <dbReference type="Proteomes" id="UP000001056"/>
    </source>
</evidence>
<feature type="repeat" description="TPR" evidence="2">
    <location>
        <begin position="742"/>
        <end position="775"/>
    </location>
</feature>
<feature type="domain" description="PNPLA" evidence="4">
    <location>
        <begin position="9"/>
        <end position="207"/>
    </location>
</feature>
<feature type="active site" description="Nucleophile" evidence="3">
    <location>
        <position position="51"/>
    </location>
</feature>
<feature type="repeat" description="TPR" evidence="2">
    <location>
        <begin position="1120"/>
        <end position="1153"/>
    </location>
</feature>
<dbReference type="Gene3D" id="1.25.40.10">
    <property type="entry name" value="Tetratricopeptide repeat domain"/>
    <property type="match status" value="4"/>
</dbReference>
<dbReference type="SUPFAM" id="SSF48452">
    <property type="entry name" value="TPR-like"/>
    <property type="match status" value="2"/>
</dbReference>
<feature type="repeat" description="TPR" evidence="2">
    <location>
        <begin position="868"/>
        <end position="901"/>
    </location>
</feature>
<feature type="short sequence motif" description="GXGXXG" evidence="3">
    <location>
        <begin position="13"/>
        <end position="18"/>
    </location>
</feature>
<dbReference type="InterPro" id="IPR011990">
    <property type="entry name" value="TPR-like_helical_dom_sf"/>
</dbReference>
<dbReference type="GO" id="GO:0016042">
    <property type="term" value="P:lipid catabolic process"/>
    <property type="evidence" value="ECO:0007669"/>
    <property type="project" value="UniProtKB-UniRule"/>
</dbReference>
<feature type="repeat" description="TPR" evidence="2">
    <location>
        <begin position="952"/>
        <end position="985"/>
    </location>
</feature>
<dbReference type="InterPro" id="IPR053137">
    <property type="entry name" value="NLR-like"/>
</dbReference>
<dbReference type="PANTHER" id="PTHR46082:SF6">
    <property type="entry name" value="AAA+ ATPASE DOMAIN-CONTAINING PROTEIN-RELATED"/>
    <property type="match status" value="1"/>
</dbReference>
<dbReference type="CDD" id="cd07216">
    <property type="entry name" value="Pat17_PNPLA8_PNPLA9_like3"/>
    <property type="match status" value="1"/>
</dbReference>
<dbReference type="OrthoDB" id="1658288at2759"/>
<dbReference type="PANTHER" id="PTHR46082">
    <property type="entry name" value="ATP/GTP-BINDING PROTEIN-RELATED"/>
    <property type="match status" value="1"/>
</dbReference>
<dbReference type="SUPFAM" id="SSF52540">
    <property type="entry name" value="P-loop containing nucleoside triphosphate hydrolases"/>
    <property type="match status" value="1"/>
</dbReference>
<feature type="short sequence motif" description="DGA/G" evidence="3">
    <location>
        <begin position="194"/>
        <end position="196"/>
    </location>
</feature>
<dbReference type="eggNOG" id="KOG1840">
    <property type="taxonomic scope" value="Eukaryota"/>
</dbReference>
<dbReference type="InParanoid" id="Q2H112"/>
<protein>
    <recommendedName>
        <fullName evidence="4">PNPLA domain-containing protein</fullName>
    </recommendedName>
</protein>
<feature type="repeat" description="TPR" evidence="2">
    <location>
        <begin position="784"/>
        <end position="817"/>
    </location>
</feature>
<feature type="repeat" description="TPR" evidence="2">
    <location>
        <begin position="1246"/>
        <end position="1279"/>
    </location>
</feature>
<dbReference type="EMBL" id="CH408032">
    <property type="protein sequence ID" value="EAQ87915.1"/>
    <property type="molecule type" value="Genomic_DNA"/>
</dbReference>
<reference evidence="6" key="1">
    <citation type="journal article" date="2015" name="Genome Announc.">
        <title>Draft genome sequence of the cellulolytic fungus Chaetomium globosum.</title>
        <authorList>
            <person name="Cuomo C.A."/>
            <person name="Untereiner W.A."/>
            <person name="Ma L.-J."/>
            <person name="Grabherr M."/>
            <person name="Birren B.W."/>
        </authorList>
    </citation>
    <scope>NUCLEOTIDE SEQUENCE [LARGE SCALE GENOMIC DNA]</scope>
    <source>
        <strain evidence="6">ATCC 6205 / CBS 148.51 / DSM 1962 / NBRC 6347 / NRRL 1970</strain>
    </source>
</reference>
<sequence length="1380" mass="154501">MPAGALRLLALDGGGVRGLSSLMILRRLMAAVDPDAPPSPCDYFDMIGGTSTGGLIAIMLGRLRMTVDECINAYTALSDRVFEKKSHRVNIKGKLQGRFDSAELERAVKTILLDRGLAEDTLLKDPDSPCKVFVCATSKETGDTVCLANYRSPRSDNSDLLSATTIWQACRATSAATTFFDPIAIGPFNEQFVDGALGANNPVYALWNQAQDVWGDQLRGSLKCLVSIGTGLPTLRPVRDDVLGIWATLKDLTTETEKTAQQFHRDKSHLDDEGRYYRFNVDRGLEEIGLEESKRKTEIAAATRRYVESQAVFKQMKACANNIAGRESRPLAIAELEECLLPRRRSRKNQRRIFVLYGLGGIGKTQLAADFARRYQAVFSSVFWLDGRSEDRLRQSLASCAARIPEGQVSQRSRNAVLHSEEDLKAVVADVLDWLARPDNRDWLLIFDNVDQDVDQGGETGAYDVRRYLPGDHGSVLITTRLSRLAQLGESTLLRGVDEQLAKAIFQRWRGAEGAMDEAGRELLGLLDGLPLALAQAASYIRETGLDTASYVRLYKQQWDDLMGSDGESGPPLVDYEQGSVATTWTVSFKVVEAQNKNAANLLRLWAFVDGRDLWHGLLQAAVDGGEQWPGWLCDVAGNEVRYLDAVRLLLRYSMIESQESVQGSHMMHPVVHRWASHIQDGAGKREVLRLAVMIVGLSVPSSTSKEYWVVQRRLLPHTERCSWWIGEIYKAGRSFDDTRATDAVHMLGNLYAYQGRLTEAESMYQRALEGKEKALGRDHTSTLDTVNNLGILYRDQGRLTEAESMYQRALEGYEKALGRDHTSTLDTVNNLGILYRDQGRLTEAESMYQRALEGKEKALGRDHTSTLDTVNNLGILYRDQGRLTEAESMYQRALEGYEKALGRDHISTLDTVSNLGILYRNQGRLTEAESMYQRALEGYKKALGRDHTSTLNTVNNLGNLYRDQGRLTEAESMYQRALEGKEKALGRDHTSTLDTVNNLGILYRDQGRLTEAESMYQRALEGKEKALGRDHTSTLDTVNNLGILYRNQGRLTEAESMYQRALEGKEKALGRDHTSTLDTVNNLGILYRDQGRLTEAESMYQRALEGKEKALGRDHISTLDTVSNLGILYRNQGRLTEAESMYQRALEGKEKALGRDHTSTLNTVNNLGNLYRDQGRLTEAESMYQRALEGKEKALGRDHTSTLDTVNNLGILYRDQGRLTEAESMYQRALEGKEKALGRDHTSTLDTVNNLGILYRDQGRLTEAESMYQRALEGYEKALGRDHISTLDTVSNLGILYRNQGRLTEAESMYQRALSGFQVALGPSHWKTQSVMRNLDVLPYAKGPSAITEPPPPKAKVKILEKLRVKFRGFPKERRRPLS</sequence>
<dbReference type="PRINTS" id="PR00381">
    <property type="entry name" value="KINESINLIGHT"/>
</dbReference>
<name>Q2H112_CHAGB</name>
<dbReference type="RefSeq" id="XP_001223748.1">
    <property type="nucleotide sequence ID" value="XM_001223747.1"/>
</dbReference>
<accession>Q2H112</accession>
<proteinExistence type="predicted"/>
<dbReference type="Pfam" id="PF13374">
    <property type="entry name" value="TPR_10"/>
    <property type="match status" value="2"/>
</dbReference>
<dbReference type="GeneID" id="4392472"/>
<dbReference type="SUPFAM" id="SSF52151">
    <property type="entry name" value="FabD/lysophospholipase-like"/>
    <property type="match status" value="1"/>
</dbReference>
<gene>
    <name evidence="5" type="ORF">CHGG_04534</name>
</gene>
<feature type="active site" description="Proton acceptor" evidence="3">
    <location>
        <position position="194"/>
    </location>
</feature>
<organism evidence="5 6">
    <name type="scientific">Chaetomium globosum (strain ATCC 6205 / CBS 148.51 / DSM 1962 / NBRC 6347 / NRRL 1970)</name>
    <name type="common">Soil fungus</name>
    <dbReference type="NCBI Taxonomy" id="306901"/>
    <lineage>
        <taxon>Eukaryota</taxon>
        <taxon>Fungi</taxon>
        <taxon>Dikarya</taxon>
        <taxon>Ascomycota</taxon>
        <taxon>Pezizomycotina</taxon>
        <taxon>Sordariomycetes</taxon>
        <taxon>Sordariomycetidae</taxon>
        <taxon>Sordariales</taxon>
        <taxon>Chaetomiaceae</taxon>
        <taxon>Chaetomium</taxon>
    </lineage>
</organism>
<keyword evidence="1 3" id="KW-0443">Lipid metabolism</keyword>
<dbReference type="InterPro" id="IPR016035">
    <property type="entry name" value="Acyl_Trfase/lysoPLipase"/>
</dbReference>
<dbReference type="VEuPathDB" id="FungiDB:CHGG_04534"/>
<evidence type="ECO:0000313" key="5">
    <source>
        <dbReference type="EMBL" id="EAQ87915.1"/>
    </source>
</evidence>
<dbReference type="InterPro" id="IPR002641">
    <property type="entry name" value="PNPLA_dom"/>
</dbReference>
<feature type="repeat" description="TPR" evidence="2">
    <location>
        <begin position="1078"/>
        <end position="1111"/>
    </location>
</feature>
<keyword evidence="3" id="KW-0378">Hydrolase</keyword>
<feature type="repeat" description="TPR" evidence="2">
    <location>
        <begin position="910"/>
        <end position="943"/>
    </location>
</feature>
<dbReference type="OMA" id="QELGAYC"/>
<dbReference type="PROSITE" id="PS50005">
    <property type="entry name" value="TPR"/>
    <property type="match status" value="13"/>
</dbReference>
<dbReference type="Pfam" id="PF13424">
    <property type="entry name" value="TPR_12"/>
    <property type="match status" value="6"/>
</dbReference>
<dbReference type="InterPro" id="IPR019734">
    <property type="entry name" value="TPR_rpt"/>
</dbReference>
<keyword evidence="3" id="KW-0442">Lipid degradation</keyword>
<dbReference type="Pfam" id="PF01734">
    <property type="entry name" value="Patatin"/>
    <property type="match status" value="1"/>
</dbReference>
<dbReference type="SMART" id="SM00028">
    <property type="entry name" value="TPR"/>
    <property type="match status" value="14"/>
</dbReference>
<dbReference type="PROSITE" id="PS51635">
    <property type="entry name" value="PNPLA"/>
    <property type="match status" value="1"/>
</dbReference>
<feature type="repeat" description="TPR" evidence="2">
    <location>
        <begin position="994"/>
        <end position="1027"/>
    </location>
</feature>
<evidence type="ECO:0000256" key="2">
    <source>
        <dbReference type="PROSITE-ProRule" id="PRU00339"/>
    </source>
</evidence>
<dbReference type="HOGENOM" id="CLU_000288_125_6_1"/>
<dbReference type="STRING" id="306901.Q2H112"/>
<dbReference type="GO" id="GO:0046486">
    <property type="term" value="P:glycerolipid metabolic process"/>
    <property type="evidence" value="ECO:0007669"/>
    <property type="project" value="UniProtKB-ARBA"/>
</dbReference>
<dbReference type="Gene3D" id="3.40.1090.10">
    <property type="entry name" value="Cytosolic phospholipase A2 catalytic domain"/>
    <property type="match status" value="1"/>
</dbReference>
<evidence type="ECO:0000256" key="3">
    <source>
        <dbReference type="PROSITE-ProRule" id="PRU01161"/>
    </source>
</evidence>
<keyword evidence="2" id="KW-0802">TPR repeat</keyword>
<feature type="short sequence motif" description="GXSXG" evidence="3">
    <location>
        <begin position="49"/>
        <end position="53"/>
    </location>
</feature>
<feature type="repeat" description="TPR" evidence="2">
    <location>
        <begin position="1204"/>
        <end position="1237"/>
    </location>
</feature>
<keyword evidence="6" id="KW-1185">Reference proteome</keyword>
<dbReference type="InterPro" id="IPR027417">
    <property type="entry name" value="P-loop_NTPase"/>
</dbReference>
<dbReference type="GO" id="GO:0016787">
    <property type="term" value="F:hydrolase activity"/>
    <property type="evidence" value="ECO:0007669"/>
    <property type="project" value="UniProtKB-UniRule"/>
</dbReference>